<evidence type="ECO:0000313" key="3">
    <source>
        <dbReference type="Proteomes" id="UP000317982"/>
    </source>
</evidence>
<keyword evidence="3" id="KW-1185">Reference proteome</keyword>
<comment type="caution">
    <text evidence="2">The sequence shown here is derived from an EMBL/GenBank/DDBJ whole genome shotgun (WGS) entry which is preliminary data.</text>
</comment>
<dbReference type="EMBL" id="VIRS01000013">
    <property type="protein sequence ID" value="TQS43482.1"/>
    <property type="molecule type" value="Genomic_DNA"/>
</dbReference>
<dbReference type="InterPro" id="IPR006311">
    <property type="entry name" value="TAT_signal"/>
</dbReference>
<accession>A0A545AQ83</accession>
<keyword evidence="1" id="KW-1133">Transmembrane helix</keyword>
<feature type="transmembrane region" description="Helical" evidence="1">
    <location>
        <begin position="183"/>
        <end position="206"/>
    </location>
</feature>
<sequence length="212" mass="22250">MGESAILSARRAFVSLGAGAAVAAVAVVLGVPDVAPLAGWVVAATTILVWVWRTSWPQGEAGTKRLAEAEAHTRSTDTWVLLAAVASLAAVVWTLVRSSGQQDPQAVAAVILSVLAVLLSWALVNTVFALKYARLYYLDTDGGITFNQPDPPAYSDFAYLAFTIGMAFAMADNEPNTSEIRKVVLAHSLLSYAFGTGVLAVAINLVTNLGQS</sequence>
<protein>
    <submittedName>
        <fullName evidence="2">DUF1345 domain-containing protein</fullName>
    </submittedName>
</protein>
<dbReference type="PROSITE" id="PS51318">
    <property type="entry name" value="TAT"/>
    <property type="match status" value="1"/>
</dbReference>
<dbReference type="AlphaFoldDB" id="A0A545AQ83"/>
<keyword evidence="1" id="KW-0472">Membrane</keyword>
<proteinExistence type="predicted"/>
<dbReference type="Proteomes" id="UP000317982">
    <property type="component" value="Unassembled WGS sequence"/>
</dbReference>
<dbReference type="Pfam" id="PF07077">
    <property type="entry name" value="DUF1345"/>
    <property type="match status" value="1"/>
</dbReference>
<reference evidence="2 3" key="1">
    <citation type="submission" date="2019-07" db="EMBL/GenBank/DDBJ databases">
        <title>Cryptosporangium phraense sp. nov., isolated from plant litter.</title>
        <authorList>
            <person name="Suriyachadkun C."/>
        </authorList>
    </citation>
    <scope>NUCLEOTIDE SEQUENCE [LARGE SCALE GENOMIC DNA]</scope>
    <source>
        <strain evidence="2 3">A-T 5661</strain>
    </source>
</reference>
<dbReference type="OrthoDB" id="64737at2"/>
<feature type="transmembrane region" description="Helical" evidence="1">
    <location>
        <begin position="77"/>
        <end position="96"/>
    </location>
</feature>
<keyword evidence="1" id="KW-0812">Transmembrane</keyword>
<feature type="transmembrane region" description="Helical" evidence="1">
    <location>
        <begin position="37"/>
        <end position="56"/>
    </location>
</feature>
<organism evidence="2 3">
    <name type="scientific">Cryptosporangium phraense</name>
    <dbReference type="NCBI Taxonomy" id="2593070"/>
    <lineage>
        <taxon>Bacteria</taxon>
        <taxon>Bacillati</taxon>
        <taxon>Actinomycetota</taxon>
        <taxon>Actinomycetes</taxon>
        <taxon>Cryptosporangiales</taxon>
        <taxon>Cryptosporangiaceae</taxon>
        <taxon>Cryptosporangium</taxon>
    </lineage>
</organism>
<dbReference type="InParanoid" id="A0A545AQ83"/>
<name>A0A545AQ83_9ACTN</name>
<dbReference type="RefSeq" id="WP_142706180.1">
    <property type="nucleotide sequence ID" value="NZ_VIRS01000013.1"/>
</dbReference>
<gene>
    <name evidence="2" type="ORF">FL583_19860</name>
</gene>
<evidence type="ECO:0000256" key="1">
    <source>
        <dbReference type="SAM" id="Phobius"/>
    </source>
</evidence>
<feature type="transmembrane region" description="Helical" evidence="1">
    <location>
        <begin position="108"/>
        <end position="132"/>
    </location>
</feature>
<feature type="transmembrane region" description="Helical" evidence="1">
    <location>
        <begin position="12"/>
        <end position="31"/>
    </location>
</feature>
<dbReference type="InterPro" id="IPR009781">
    <property type="entry name" value="DUF1345"/>
</dbReference>
<evidence type="ECO:0000313" key="2">
    <source>
        <dbReference type="EMBL" id="TQS43482.1"/>
    </source>
</evidence>